<evidence type="ECO:0000256" key="1">
    <source>
        <dbReference type="ARBA" id="ARBA00004651"/>
    </source>
</evidence>
<keyword evidence="6 12" id="KW-0067">ATP-binding</keyword>
<dbReference type="InterPro" id="IPR027417">
    <property type="entry name" value="P-loop_NTPase"/>
</dbReference>
<dbReference type="EMBL" id="JAVDTR010000012">
    <property type="protein sequence ID" value="MDR6725646.1"/>
    <property type="molecule type" value="Genomic_DNA"/>
</dbReference>
<keyword evidence="2" id="KW-0813">Transport</keyword>
<dbReference type="Gene3D" id="1.20.1560.10">
    <property type="entry name" value="ABC transporter type 1, transmembrane domain"/>
    <property type="match status" value="1"/>
</dbReference>
<protein>
    <submittedName>
        <fullName evidence="12">Subfamily B ATP-binding cassette protein MsbA</fullName>
        <ecNumber evidence="12">3.6.3.-</ecNumber>
    </submittedName>
</protein>
<dbReference type="Pfam" id="PF00005">
    <property type="entry name" value="ABC_tran"/>
    <property type="match status" value="1"/>
</dbReference>
<dbReference type="GO" id="GO:0016887">
    <property type="term" value="F:ATP hydrolysis activity"/>
    <property type="evidence" value="ECO:0007669"/>
    <property type="project" value="InterPro"/>
</dbReference>
<evidence type="ECO:0000256" key="7">
    <source>
        <dbReference type="ARBA" id="ARBA00022989"/>
    </source>
</evidence>
<evidence type="ECO:0000259" key="10">
    <source>
        <dbReference type="PROSITE" id="PS50893"/>
    </source>
</evidence>
<dbReference type="FunFam" id="3.40.50.300:FF:000221">
    <property type="entry name" value="Multidrug ABC transporter ATP-binding protein"/>
    <property type="match status" value="1"/>
</dbReference>
<keyword evidence="8 9" id="KW-0472">Membrane</keyword>
<evidence type="ECO:0000256" key="5">
    <source>
        <dbReference type="ARBA" id="ARBA00022741"/>
    </source>
</evidence>
<name>A0AAP5LNV3_PAEAM</name>
<comment type="subcellular location">
    <subcellularLocation>
        <location evidence="1">Cell membrane</location>
        <topology evidence="1">Multi-pass membrane protein</topology>
    </subcellularLocation>
</comment>
<feature type="transmembrane region" description="Helical" evidence="9">
    <location>
        <begin position="55"/>
        <end position="77"/>
    </location>
</feature>
<gene>
    <name evidence="12" type="ORF">J2W91_004148</name>
</gene>
<dbReference type="AlphaFoldDB" id="A0AAP5LNV3"/>
<dbReference type="InterPro" id="IPR036640">
    <property type="entry name" value="ABC1_TM_sf"/>
</dbReference>
<dbReference type="InterPro" id="IPR011527">
    <property type="entry name" value="ABC1_TM_dom"/>
</dbReference>
<evidence type="ECO:0000256" key="9">
    <source>
        <dbReference type="SAM" id="Phobius"/>
    </source>
</evidence>
<keyword evidence="5" id="KW-0547">Nucleotide-binding</keyword>
<feature type="transmembrane region" description="Helical" evidence="9">
    <location>
        <begin position="136"/>
        <end position="154"/>
    </location>
</feature>
<evidence type="ECO:0000256" key="2">
    <source>
        <dbReference type="ARBA" id="ARBA00022448"/>
    </source>
</evidence>
<comment type="caution">
    <text evidence="12">The sequence shown here is derived from an EMBL/GenBank/DDBJ whole genome shotgun (WGS) entry which is preliminary data.</text>
</comment>
<dbReference type="SUPFAM" id="SSF90123">
    <property type="entry name" value="ABC transporter transmembrane region"/>
    <property type="match status" value="1"/>
</dbReference>
<reference evidence="12" key="1">
    <citation type="submission" date="2023-07" db="EMBL/GenBank/DDBJ databases">
        <title>Sorghum-associated microbial communities from plants grown in Nebraska, USA.</title>
        <authorList>
            <person name="Schachtman D."/>
        </authorList>
    </citation>
    <scope>NUCLEOTIDE SEQUENCE</scope>
    <source>
        <strain evidence="12">BE80</strain>
    </source>
</reference>
<dbReference type="PROSITE" id="PS50929">
    <property type="entry name" value="ABC_TM1F"/>
    <property type="match status" value="1"/>
</dbReference>
<dbReference type="InterPro" id="IPR017871">
    <property type="entry name" value="ABC_transporter-like_CS"/>
</dbReference>
<keyword evidence="4 9" id="KW-0812">Transmembrane</keyword>
<dbReference type="GO" id="GO:0015421">
    <property type="term" value="F:ABC-type oligopeptide transporter activity"/>
    <property type="evidence" value="ECO:0007669"/>
    <property type="project" value="TreeGrafter"/>
</dbReference>
<dbReference type="GO" id="GO:0005524">
    <property type="term" value="F:ATP binding"/>
    <property type="evidence" value="ECO:0007669"/>
    <property type="project" value="UniProtKB-KW"/>
</dbReference>
<feature type="transmembrane region" description="Helical" evidence="9">
    <location>
        <begin position="21"/>
        <end position="43"/>
    </location>
</feature>
<dbReference type="PANTHER" id="PTHR43394:SF1">
    <property type="entry name" value="ATP-BINDING CASSETTE SUB-FAMILY B MEMBER 10, MITOCHONDRIAL"/>
    <property type="match status" value="1"/>
</dbReference>
<dbReference type="PROSITE" id="PS50893">
    <property type="entry name" value="ABC_TRANSPORTER_2"/>
    <property type="match status" value="1"/>
</dbReference>
<dbReference type="PROSITE" id="PS00211">
    <property type="entry name" value="ABC_TRANSPORTER_1"/>
    <property type="match status" value="1"/>
</dbReference>
<proteinExistence type="predicted"/>
<feature type="transmembrane region" description="Helical" evidence="9">
    <location>
        <begin position="160"/>
        <end position="179"/>
    </location>
</feature>
<evidence type="ECO:0000256" key="8">
    <source>
        <dbReference type="ARBA" id="ARBA00023136"/>
    </source>
</evidence>
<feature type="domain" description="ABC transporter" evidence="10">
    <location>
        <begin position="336"/>
        <end position="570"/>
    </location>
</feature>
<evidence type="ECO:0000313" key="12">
    <source>
        <dbReference type="EMBL" id="MDR6725646.1"/>
    </source>
</evidence>
<dbReference type="EC" id="3.6.3.-" evidence="12"/>
<organism evidence="12 13">
    <name type="scientific">Paenibacillus amylolyticus</name>
    <dbReference type="NCBI Taxonomy" id="1451"/>
    <lineage>
        <taxon>Bacteria</taxon>
        <taxon>Bacillati</taxon>
        <taxon>Bacillota</taxon>
        <taxon>Bacilli</taxon>
        <taxon>Bacillales</taxon>
        <taxon>Paenibacillaceae</taxon>
        <taxon>Paenibacillus</taxon>
    </lineage>
</organism>
<feature type="domain" description="ABC transmembrane type-1" evidence="11">
    <location>
        <begin position="22"/>
        <end position="303"/>
    </location>
</feature>
<evidence type="ECO:0000313" key="13">
    <source>
        <dbReference type="Proteomes" id="UP001254832"/>
    </source>
</evidence>
<evidence type="ECO:0000256" key="6">
    <source>
        <dbReference type="ARBA" id="ARBA00022840"/>
    </source>
</evidence>
<dbReference type="InterPro" id="IPR003593">
    <property type="entry name" value="AAA+_ATPase"/>
</dbReference>
<dbReference type="SUPFAM" id="SSF52540">
    <property type="entry name" value="P-loop containing nucleoside triphosphate hydrolases"/>
    <property type="match status" value="1"/>
</dbReference>
<accession>A0AAP5LNV3</accession>
<evidence type="ECO:0000256" key="3">
    <source>
        <dbReference type="ARBA" id="ARBA00022475"/>
    </source>
</evidence>
<feature type="transmembrane region" description="Helical" evidence="9">
    <location>
        <begin position="242"/>
        <end position="266"/>
    </location>
</feature>
<keyword evidence="3" id="KW-1003">Cell membrane</keyword>
<dbReference type="Proteomes" id="UP001254832">
    <property type="component" value="Unassembled WGS sequence"/>
</dbReference>
<dbReference type="RefSeq" id="WP_310143017.1">
    <property type="nucleotide sequence ID" value="NZ_JAVDTR010000012.1"/>
</dbReference>
<dbReference type="Pfam" id="PF00664">
    <property type="entry name" value="ABC_membrane"/>
    <property type="match status" value="1"/>
</dbReference>
<dbReference type="InterPro" id="IPR003439">
    <property type="entry name" value="ABC_transporter-like_ATP-bd"/>
</dbReference>
<sequence>MKPKHTIWRLMSYSLQYKSSYVILFFTMILGIGLDLGMAWYLNQVTNAAIADGQVLWKSLALTGVIILLLNVINSYVDTYFKTRVSSKIRNRIRLDTLKKLLRLPESHYNENHSGELLSRMTSDNQAIGRACTDTIIDLVRSPLLAILAFVYLLTIQWQLALICVIIGPMTVLIGALYGKSLRRNSQELQTGVGKMTSLLQEIFGSSIVFKTFGLEKKLFGRFHTSSEDISRLEVEGGRIHASLSATAIAVGHFSFIITFVMGALFVSNGSMTIGGLIAFIQLLNHLTWPFTGMASLWGDLQQALGAADRIFKLMDQKHEYTELPEQTINQQPAYVEVDHLTFAYNPSHPVLHQISFAVQPGQVTAIVGSSGGGKSTIFKLLLGLFQQNEGQIRINHTDTQSMKLEELRSYFALVPQDNILYSGTVRENIANGNLNATEDEIRSAAQDANALDFILELPDGFETDIGEGGTFLSGGQKQRIAIARALLRNAPILLLDEATAALDRKSESLVQEALERLMVGRTTIIIAHRLSTIQNADEIIVLDQGEIVDRGSHEQLLAAGGLYQQLVHKGNQTDVIMDPNVSGVSNA</sequence>
<dbReference type="CDD" id="cd07346">
    <property type="entry name" value="ABC_6TM_exporters"/>
    <property type="match status" value="1"/>
</dbReference>
<dbReference type="GO" id="GO:0005886">
    <property type="term" value="C:plasma membrane"/>
    <property type="evidence" value="ECO:0007669"/>
    <property type="project" value="UniProtKB-SubCell"/>
</dbReference>
<keyword evidence="12" id="KW-0378">Hydrolase</keyword>
<dbReference type="Gene3D" id="3.40.50.300">
    <property type="entry name" value="P-loop containing nucleotide triphosphate hydrolases"/>
    <property type="match status" value="1"/>
</dbReference>
<evidence type="ECO:0000259" key="11">
    <source>
        <dbReference type="PROSITE" id="PS50929"/>
    </source>
</evidence>
<keyword evidence="7 9" id="KW-1133">Transmembrane helix</keyword>
<evidence type="ECO:0000256" key="4">
    <source>
        <dbReference type="ARBA" id="ARBA00022692"/>
    </source>
</evidence>
<dbReference type="PANTHER" id="PTHR43394">
    <property type="entry name" value="ATP-DEPENDENT PERMEASE MDL1, MITOCHONDRIAL"/>
    <property type="match status" value="1"/>
</dbReference>
<dbReference type="SMART" id="SM00382">
    <property type="entry name" value="AAA"/>
    <property type="match status" value="1"/>
</dbReference>
<dbReference type="InterPro" id="IPR039421">
    <property type="entry name" value="Type_1_exporter"/>
</dbReference>